<evidence type="ECO:0000256" key="5">
    <source>
        <dbReference type="SAM" id="Phobius"/>
    </source>
</evidence>
<dbReference type="InterPro" id="IPR003599">
    <property type="entry name" value="Ig_sub"/>
</dbReference>
<dbReference type="Gene3D" id="2.60.40.10">
    <property type="entry name" value="Immunoglobulins"/>
    <property type="match status" value="1"/>
</dbReference>
<keyword evidence="4" id="KW-0325">Glycoprotein</keyword>
<dbReference type="PANTHER" id="PTHR12080">
    <property type="entry name" value="SIGNALING LYMPHOCYTIC ACTIVATION MOLECULE"/>
    <property type="match status" value="1"/>
</dbReference>
<keyword evidence="2 6" id="KW-0732">Signal</keyword>
<accession>A0AAD1TGP1</accession>
<dbReference type="InterPro" id="IPR013106">
    <property type="entry name" value="Ig_V-set"/>
</dbReference>
<comment type="subcellular location">
    <subcellularLocation>
        <location evidence="1">Membrane</location>
    </subcellularLocation>
</comment>
<dbReference type="EMBL" id="OW240924">
    <property type="protein sequence ID" value="CAH2326855.1"/>
    <property type="molecule type" value="Genomic_DNA"/>
</dbReference>
<dbReference type="InterPro" id="IPR013783">
    <property type="entry name" value="Ig-like_fold"/>
</dbReference>
<dbReference type="PANTHER" id="PTHR12080:SF121">
    <property type="entry name" value="IG-LIKE DOMAIN-CONTAINING PROTEIN-RELATED"/>
    <property type="match status" value="1"/>
</dbReference>
<dbReference type="Pfam" id="PF07686">
    <property type="entry name" value="V-set"/>
    <property type="match status" value="1"/>
</dbReference>
<evidence type="ECO:0000313" key="8">
    <source>
        <dbReference type="EMBL" id="CAH2326857.1"/>
    </source>
</evidence>
<dbReference type="InterPro" id="IPR015631">
    <property type="entry name" value="CD2/SLAM_rcpt"/>
</dbReference>
<protein>
    <submittedName>
        <fullName evidence="8">CD48 antigen-like</fullName>
    </submittedName>
</protein>
<keyword evidence="5" id="KW-0812">Transmembrane</keyword>
<dbReference type="EMBL" id="OW240924">
    <property type="protein sequence ID" value="CAH2326857.1"/>
    <property type="molecule type" value="Genomic_DNA"/>
</dbReference>
<evidence type="ECO:0000256" key="6">
    <source>
        <dbReference type="SAM" id="SignalP"/>
    </source>
</evidence>
<evidence type="ECO:0000256" key="4">
    <source>
        <dbReference type="ARBA" id="ARBA00023180"/>
    </source>
</evidence>
<sequence length="183" mass="20920">MLHPAAWIPCMLLAAFLLGSAQHDVPLPVSGLLYQSVYLSRDVSLTHPVEDASWTFQTNGEEIRIAKFSNSQFKVYNNNPLNNRIKPSNNMTGLTIRDLRIEDSGIYTARIMLTNSMIYRASFNLTVYDLYYYLIIKLSLVCISVLLTVLARITWRNGRKAFNIGQTTRANKETDHILRTARY</sequence>
<name>A0AAD1TGP1_PELCU</name>
<feature type="transmembrane region" description="Helical" evidence="5">
    <location>
        <begin position="130"/>
        <end position="151"/>
    </location>
</feature>
<evidence type="ECO:0000256" key="1">
    <source>
        <dbReference type="ARBA" id="ARBA00004370"/>
    </source>
</evidence>
<organism evidence="8 9">
    <name type="scientific">Pelobates cultripes</name>
    <name type="common">Western spadefoot toad</name>
    <dbReference type="NCBI Taxonomy" id="61616"/>
    <lineage>
        <taxon>Eukaryota</taxon>
        <taxon>Metazoa</taxon>
        <taxon>Chordata</taxon>
        <taxon>Craniata</taxon>
        <taxon>Vertebrata</taxon>
        <taxon>Euteleostomi</taxon>
        <taxon>Amphibia</taxon>
        <taxon>Batrachia</taxon>
        <taxon>Anura</taxon>
        <taxon>Pelobatoidea</taxon>
        <taxon>Pelobatidae</taxon>
        <taxon>Pelobates</taxon>
    </lineage>
</organism>
<feature type="signal peptide" evidence="6">
    <location>
        <begin position="1"/>
        <end position="21"/>
    </location>
</feature>
<reference evidence="8" key="1">
    <citation type="submission" date="2022-03" db="EMBL/GenBank/DDBJ databases">
        <authorList>
            <person name="Alioto T."/>
            <person name="Alioto T."/>
            <person name="Gomez Garrido J."/>
        </authorList>
    </citation>
    <scope>NUCLEOTIDE SEQUENCE</scope>
</reference>
<proteinExistence type="predicted"/>
<feature type="domain" description="Immunoglobulin" evidence="7">
    <location>
        <begin position="26"/>
        <end position="128"/>
    </location>
</feature>
<keyword evidence="9" id="KW-1185">Reference proteome</keyword>
<evidence type="ECO:0000259" key="7">
    <source>
        <dbReference type="SMART" id="SM00409"/>
    </source>
</evidence>
<evidence type="ECO:0000313" key="9">
    <source>
        <dbReference type="Proteomes" id="UP001295444"/>
    </source>
</evidence>
<evidence type="ECO:0000256" key="2">
    <source>
        <dbReference type="ARBA" id="ARBA00022729"/>
    </source>
</evidence>
<keyword evidence="3 5" id="KW-0472">Membrane</keyword>
<dbReference type="AlphaFoldDB" id="A0AAD1TGP1"/>
<dbReference type="Proteomes" id="UP001295444">
    <property type="component" value="Chromosome 13"/>
</dbReference>
<dbReference type="SMART" id="SM00409">
    <property type="entry name" value="IG"/>
    <property type="match status" value="1"/>
</dbReference>
<keyword evidence="5" id="KW-1133">Transmembrane helix</keyword>
<gene>
    <name evidence="8" type="ORF">PECUL_23A021965</name>
</gene>
<evidence type="ECO:0000256" key="3">
    <source>
        <dbReference type="ARBA" id="ARBA00023136"/>
    </source>
</evidence>
<dbReference type="InterPro" id="IPR036179">
    <property type="entry name" value="Ig-like_dom_sf"/>
</dbReference>
<feature type="chain" id="PRO_5042440488" evidence="6">
    <location>
        <begin position="22"/>
        <end position="183"/>
    </location>
</feature>
<dbReference type="SUPFAM" id="SSF48726">
    <property type="entry name" value="Immunoglobulin"/>
    <property type="match status" value="1"/>
</dbReference>
<dbReference type="GO" id="GO:0016020">
    <property type="term" value="C:membrane"/>
    <property type="evidence" value="ECO:0007669"/>
    <property type="project" value="UniProtKB-SubCell"/>
</dbReference>